<protein>
    <submittedName>
        <fullName evidence="1">Uncharacterized protein</fullName>
    </submittedName>
</protein>
<gene>
    <name evidence="1" type="ORF">TWF506_009904</name>
</gene>
<dbReference type="InterPro" id="IPR017946">
    <property type="entry name" value="PLC-like_Pdiesterase_TIM-brl"/>
</dbReference>
<dbReference type="SUPFAM" id="SSF51695">
    <property type="entry name" value="PLC-like phosphodiesterases"/>
    <property type="match status" value="1"/>
</dbReference>
<dbReference type="PANTHER" id="PTHR13593">
    <property type="match status" value="1"/>
</dbReference>
<reference evidence="1 2" key="1">
    <citation type="submission" date="2019-10" db="EMBL/GenBank/DDBJ databases">
        <authorList>
            <person name="Palmer J.M."/>
        </authorList>
    </citation>
    <scope>NUCLEOTIDE SEQUENCE [LARGE SCALE GENOMIC DNA]</scope>
    <source>
        <strain evidence="1 2">TWF506</strain>
    </source>
</reference>
<evidence type="ECO:0000313" key="1">
    <source>
        <dbReference type="EMBL" id="KAK6510809.1"/>
    </source>
</evidence>
<name>A0AAN8RWG7_9PEZI</name>
<dbReference type="InterPro" id="IPR051057">
    <property type="entry name" value="PI-PLC_domain"/>
</dbReference>
<dbReference type="PANTHER" id="PTHR13593:SF143">
    <property type="entry name" value="PHOSPHATIDYLINOSITOL-SPECIFIC PHOSPHOLIPASE C X DOMAIN-CONTAINING PROTEIN"/>
    <property type="match status" value="1"/>
</dbReference>
<dbReference type="Gene3D" id="3.20.20.190">
    <property type="entry name" value="Phosphatidylinositol (PI) phosphodiesterase"/>
    <property type="match status" value="1"/>
</dbReference>
<dbReference type="EMBL" id="JAVHJM010000007">
    <property type="protein sequence ID" value="KAK6510809.1"/>
    <property type="molecule type" value="Genomic_DNA"/>
</dbReference>
<evidence type="ECO:0000313" key="2">
    <source>
        <dbReference type="Proteomes" id="UP001307849"/>
    </source>
</evidence>
<dbReference type="AlphaFoldDB" id="A0AAN8RWG7"/>
<comment type="caution">
    <text evidence="1">The sequence shown here is derived from an EMBL/GenBank/DDBJ whole genome shotgun (WGS) entry which is preliminary data.</text>
</comment>
<keyword evidence="2" id="KW-1185">Reference proteome</keyword>
<dbReference type="GO" id="GO:0008081">
    <property type="term" value="F:phosphoric diester hydrolase activity"/>
    <property type="evidence" value="ECO:0007669"/>
    <property type="project" value="InterPro"/>
</dbReference>
<dbReference type="Proteomes" id="UP001307849">
    <property type="component" value="Unassembled WGS sequence"/>
</dbReference>
<organism evidence="1 2">
    <name type="scientific">Arthrobotrys conoides</name>
    <dbReference type="NCBI Taxonomy" id="74498"/>
    <lineage>
        <taxon>Eukaryota</taxon>
        <taxon>Fungi</taxon>
        <taxon>Dikarya</taxon>
        <taxon>Ascomycota</taxon>
        <taxon>Pezizomycotina</taxon>
        <taxon>Orbiliomycetes</taxon>
        <taxon>Orbiliales</taxon>
        <taxon>Orbiliaceae</taxon>
        <taxon>Arthrobotrys</taxon>
    </lineage>
</organism>
<dbReference type="GO" id="GO:0006629">
    <property type="term" value="P:lipid metabolic process"/>
    <property type="evidence" value="ECO:0007669"/>
    <property type="project" value="InterPro"/>
</dbReference>
<proteinExistence type="predicted"/>
<accession>A0AAN8RWG7</accession>
<sequence>MTVLSPDHAAGWMQHNISKIGDTPLKDYMLLPGTHDSGMDHSSWSTFHGTKNRTLNQAFGIGDQLRLGARWFDLRPMLLDGEWYAGHGSHVAVGWQGATGVKLSEAISEINEFLDKYPELVVLQVSHIQDARSGDGLSVEKHKNLISLLFKGLKHIYIGQGGKAESNLQEKSLNYFIGNKVGKVIVTSAIPIDGPDFHSAAYDTVPGSKTSFKVSIQSINAEVSWAESFLNSKSIIDLANKRQIDEWPYTPQRMWAEERGGDCGVLQIDYLHDEALITICVAMTLARHMVLKPSGYNNLVLIYGGREVTDPGLKQNVVNSIKACDKFQVGSGVMFGGYDPWPMLRKSAVACFLETKPGSNDPFLRCRFAWENDHLDFTTDIERVNFGGRDLVGSPFRVSYQNIFRMLWAQDPITPDEKFFGCGGSADPRPGEVKDALVYYRSMDGKVLKQRRIREHIEINFHADILRLEWDGVTITKPECYEPFLYRFDYGGGKLKINIDMFDKLDPSPGKEKKAALLHRFKRHGPHQVWIEKEYHDWYIPKA</sequence>